<sequence>MAKKPRIGIIGAGIAGIYAARTLYRNGLNDVIIFEASDRIGGRIWSIKQDNDEWIEFGAQWIHGQQDNILYEYASTRNLIADPKYDYGIEGNGYYCNENGETIDDDECPLVKKLINYLDESKNRMNNAIECDQNVFDYFVEQFNQFIQSSNDIIIDERILKILKNIFRWFIIYEVIDNSCENLQTLSALSYTEWENCLGDTDLIHFQKNYSSIFDEFEKDFPLTDCVWLQSQVKKIEFIHRNDLHDTQVKLYVYFDNNEIENKEMIFDHVIITSSIGFLKENLKNDFFSFDFPKEKRQIINAIGFGTINKIFLEFDQPFWNDQVKGFQIVWQNIQDDHSFPDIDNQSIVCQSETEKFPKWVYCIQGFDIVRNQPKMLMAWIGSYGARQMEHYSDEEISKILTKILQKIVPKHCLIRTIDKPRNIYCSRWFSNPFFRGSYSNRTIKYQKINNNDDDGGGYNIDILVKPIYDNNNDEKKPLLLFAGEATDRKYYSTTHGAMKSGEREALRLICFYNQK</sequence>
<dbReference type="InterPro" id="IPR036188">
    <property type="entry name" value="FAD/NAD-bd_sf"/>
</dbReference>
<dbReference type="PANTHER" id="PTHR10742">
    <property type="entry name" value="FLAVIN MONOAMINE OXIDASE"/>
    <property type="match status" value="1"/>
</dbReference>
<evidence type="ECO:0000313" key="3">
    <source>
        <dbReference type="RefSeq" id="XP_027194444.1"/>
    </source>
</evidence>
<proteinExistence type="predicted"/>
<reference evidence="3" key="1">
    <citation type="submission" date="2025-08" db="UniProtKB">
        <authorList>
            <consortium name="RefSeq"/>
        </authorList>
    </citation>
    <scope>IDENTIFICATION</scope>
    <source>
        <strain evidence="3">Airmid</strain>
    </source>
</reference>
<dbReference type="FunCoup" id="A0A6P6XRC6">
    <property type="interactions" value="94"/>
</dbReference>
<dbReference type="OrthoDB" id="2019015at2759"/>
<dbReference type="SUPFAM" id="SSF54373">
    <property type="entry name" value="FAD-linked reductases, C-terminal domain"/>
    <property type="match status" value="1"/>
</dbReference>
<dbReference type="GO" id="GO:0046592">
    <property type="term" value="F:polyamine oxidase activity"/>
    <property type="evidence" value="ECO:0007669"/>
    <property type="project" value="TreeGrafter"/>
</dbReference>
<dbReference type="Gene3D" id="3.50.50.60">
    <property type="entry name" value="FAD/NAD(P)-binding domain"/>
    <property type="match status" value="1"/>
</dbReference>
<dbReference type="InParanoid" id="A0A6P6XRC6"/>
<gene>
    <name evidence="3" type="primary">LOC113789150</name>
</gene>
<evidence type="ECO:0000313" key="2">
    <source>
        <dbReference type="Proteomes" id="UP000515146"/>
    </source>
</evidence>
<evidence type="ECO:0000259" key="1">
    <source>
        <dbReference type="Pfam" id="PF01593"/>
    </source>
</evidence>
<dbReference type="Proteomes" id="UP000515146">
    <property type="component" value="Unplaced"/>
</dbReference>
<dbReference type="PANTHER" id="PTHR10742:SF416">
    <property type="entry name" value="SPERMINE OXIDASE"/>
    <property type="match status" value="1"/>
</dbReference>
<dbReference type="InterPro" id="IPR050281">
    <property type="entry name" value="Flavin_monoamine_oxidase"/>
</dbReference>
<name>A0A6P6XRC6_DERPT</name>
<dbReference type="SUPFAM" id="SSF51905">
    <property type="entry name" value="FAD/NAD(P)-binding domain"/>
    <property type="match status" value="1"/>
</dbReference>
<accession>A0A6P6XRC6</accession>
<keyword evidence="2" id="KW-1185">Reference proteome</keyword>
<dbReference type="OMA" id="ATHENYY"/>
<dbReference type="Pfam" id="PF01593">
    <property type="entry name" value="Amino_oxidase"/>
    <property type="match status" value="1"/>
</dbReference>
<feature type="domain" description="Amine oxidase" evidence="1">
    <location>
        <begin position="14"/>
        <end position="509"/>
    </location>
</feature>
<dbReference type="AlphaFoldDB" id="A0A6P6XRC6"/>
<dbReference type="PRINTS" id="PR00419">
    <property type="entry name" value="ADXRDTASE"/>
</dbReference>
<dbReference type="InterPro" id="IPR002937">
    <property type="entry name" value="Amino_oxidase"/>
</dbReference>
<organism evidence="2 3">
    <name type="scientific">Dermatophagoides pteronyssinus</name>
    <name type="common">European house dust mite</name>
    <dbReference type="NCBI Taxonomy" id="6956"/>
    <lineage>
        <taxon>Eukaryota</taxon>
        <taxon>Metazoa</taxon>
        <taxon>Ecdysozoa</taxon>
        <taxon>Arthropoda</taxon>
        <taxon>Chelicerata</taxon>
        <taxon>Arachnida</taxon>
        <taxon>Acari</taxon>
        <taxon>Acariformes</taxon>
        <taxon>Sarcoptiformes</taxon>
        <taxon>Astigmata</taxon>
        <taxon>Psoroptidia</taxon>
        <taxon>Analgoidea</taxon>
        <taxon>Pyroglyphidae</taxon>
        <taxon>Dermatophagoidinae</taxon>
        <taxon>Dermatophagoides</taxon>
    </lineage>
</organism>
<dbReference type="Gene3D" id="3.90.660.10">
    <property type="match status" value="1"/>
</dbReference>
<protein>
    <submittedName>
        <fullName evidence="3">Spermine oxidase-like isoform X1</fullName>
    </submittedName>
</protein>
<dbReference type="KEGG" id="dpte:113789150"/>
<dbReference type="RefSeq" id="XP_027194444.1">
    <property type="nucleotide sequence ID" value="XM_027338643.1"/>
</dbReference>